<dbReference type="AlphaFoldDB" id="A0AB34JHZ9"/>
<dbReference type="EMBL" id="JBGBPQ010000007">
    <property type="protein sequence ID" value="KAL1521504.1"/>
    <property type="molecule type" value="Genomic_DNA"/>
</dbReference>
<gene>
    <name evidence="1" type="ORF">AB1Y20_021164</name>
</gene>
<evidence type="ECO:0000313" key="1">
    <source>
        <dbReference type="EMBL" id="KAL1521504.1"/>
    </source>
</evidence>
<comment type="caution">
    <text evidence="1">The sequence shown here is derived from an EMBL/GenBank/DDBJ whole genome shotgun (WGS) entry which is preliminary data.</text>
</comment>
<keyword evidence="2" id="KW-1185">Reference proteome</keyword>
<accession>A0AB34JHZ9</accession>
<organism evidence="1 2">
    <name type="scientific">Prymnesium parvum</name>
    <name type="common">Toxic golden alga</name>
    <dbReference type="NCBI Taxonomy" id="97485"/>
    <lineage>
        <taxon>Eukaryota</taxon>
        <taxon>Haptista</taxon>
        <taxon>Haptophyta</taxon>
        <taxon>Prymnesiophyceae</taxon>
        <taxon>Prymnesiales</taxon>
        <taxon>Prymnesiaceae</taxon>
        <taxon>Prymnesium</taxon>
    </lineage>
</organism>
<protein>
    <submittedName>
        <fullName evidence="1">Uncharacterized protein</fullName>
    </submittedName>
</protein>
<evidence type="ECO:0000313" key="2">
    <source>
        <dbReference type="Proteomes" id="UP001515480"/>
    </source>
</evidence>
<reference evidence="1 2" key="1">
    <citation type="journal article" date="2024" name="Science">
        <title>Giant polyketide synthase enzymes in the biosynthesis of giant marine polyether toxins.</title>
        <authorList>
            <person name="Fallon T.R."/>
            <person name="Shende V.V."/>
            <person name="Wierzbicki I.H."/>
            <person name="Pendleton A.L."/>
            <person name="Watervoot N.F."/>
            <person name="Auber R.P."/>
            <person name="Gonzalez D.J."/>
            <person name="Wisecaver J.H."/>
            <person name="Moore B.S."/>
        </authorList>
    </citation>
    <scope>NUCLEOTIDE SEQUENCE [LARGE SCALE GENOMIC DNA]</scope>
    <source>
        <strain evidence="1 2">12B1</strain>
    </source>
</reference>
<sequence>MANDGVKKLSDLVKKKRKATCCDSCSGSERERRYGTESDNQYVPPSVQVLPIPPPYVPPDFDGMYKMRTLYTKRFDDVNNALSRARTQVQLYDQLRQDTLGTTTGMGAVVTQAQGTVDNLEQLRDSTLLGRRVYTDRQITRSTVVNAYNSVMAQAGLTPEPTAGVTKSVLIDRILGAGVDPKDLRDDASRRIKLDVYEGTASSRSHDVYEDASRRIKLDVYEDAASADAACYRTALGKIMSHS</sequence>
<name>A0AB34JHZ9_PRYPA</name>
<dbReference type="Proteomes" id="UP001515480">
    <property type="component" value="Unassembled WGS sequence"/>
</dbReference>
<proteinExistence type="predicted"/>